<feature type="coiled-coil region" evidence="1">
    <location>
        <begin position="581"/>
        <end position="608"/>
    </location>
</feature>
<keyword evidence="3" id="KW-0472">Membrane</keyword>
<protein>
    <submittedName>
        <fullName evidence="5">Interaptin-like</fullName>
    </submittedName>
</protein>
<evidence type="ECO:0000256" key="3">
    <source>
        <dbReference type="SAM" id="Phobius"/>
    </source>
</evidence>
<gene>
    <name evidence="5" type="primary">LOC102802526</name>
</gene>
<organism evidence="4 5">
    <name type="scientific">Saccoglossus kowalevskii</name>
    <name type="common">Acorn worm</name>
    <dbReference type="NCBI Taxonomy" id="10224"/>
    <lineage>
        <taxon>Eukaryota</taxon>
        <taxon>Metazoa</taxon>
        <taxon>Hemichordata</taxon>
        <taxon>Enteropneusta</taxon>
        <taxon>Harrimaniidae</taxon>
        <taxon>Saccoglossus</taxon>
    </lineage>
</organism>
<keyword evidence="1" id="KW-0175">Coiled coil</keyword>
<feature type="compositionally biased region" description="Basic and acidic residues" evidence="2">
    <location>
        <begin position="1037"/>
        <end position="1047"/>
    </location>
</feature>
<feature type="region of interest" description="Disordered" evidence="2">
    <location>
        <begin position="1026"/>
        <end position="1047"/>
    </location>
</feature>
<proteinExistence type="predicted"/>
<keyword evidence="3" id="KW-0812">Transmembrane</keyword>
<name>A0ABM0LWK0_SACKO</name>
<dbReference type="Proteomes" id="UP000694865">
    <property type="component" value="Unplaced"/>
</dbReference>
<evidence type="ECO:0000256" key="1">
    <source>
        <dbReference type="SAM" id="Coils"/>
    </source>
</evidence>
<dbReference type="GeneID" id="102802526"/>
<reference evidence="5" key="1">
    <citation type="submission" date="2025-08" db="UniProtKB">
        <authorList>
            <consortium name="RefSeq"/>
        </authorList>
    </citation>
    <scope>IDENTIFICATION</scope>
    <source>
        <tissue evidence="5">Testes</tissue>
    </source>
</reference>
<feature type="region of interest" description="Disordered" evidence="2">
    <location>
        <begin position="1"/>
        <end position="34"/>
    </location>
</feature>
<feature type="compositionally biased region" description="Polar residues" evidence="2">
    <location>
        <begin position="940"/>
        <end position="963"/>
    </location>
</feature>
<feature type="region of interest" description="Disordered" evidence="2">
    <location>
        <begin position="940"/>
        <end position="979"/>
    </location>
</feature>
<sequence>MARQKVQPPPPPPPLGNKKETRGNTKDERRKLTAEDTSKKPILAVYPVYLGVFLGIIAICLQFMRPQVNNYYPSTELMDTVQKLTEKLEYFHVTYSRELEHFHQRIHTIDTRMKDIDKVTQEQLEKYDNKLLNARGEMAESAIQIKHYIGIVNELESMVTSSRSMIQSSNGGKIANHEIEILRNGLEILNENIAIEKSAVVSKMKKLTRDGRRDRDKIDHLSESLETMTTSIVTEIRIINNSLIDVKDMVSRGKSECVSMINKSVSQFNDDGTSLENTVNRTARKMAQQEDSLQAIQNTVDGIARELNNYVSLIKFKNETEILKSELQIITNDLSKKSMGLNENIGIDKSAQLNCRNLHATVQRLKVAVHNLQNDLIDSRASWENMNITVTSVLACLSENRKSGQENMMLLLKKLQKKFLNYRGQQTYLQSHVSNMTDDIKKLSEERKLWNYFIDARMNSLQDSLQYQNVSIFNMVAMEIKRVQNLVSFRDALSRSPMGECNTSGDMDAKNIDALTDQFRTLLEFKIGVLQAQLDGIRENMGYVGHHGDSIYDTKNFVEFIKFTLRSQLDSIRREMITKQAKFEQENAQYLEARLRMLENEVSSLKSDASVVNPVQRGDDTCDSDVIGYVESRLNLLRSQMQILGTELETQKSKTNENWKIHVLQWQLEQANSMLLEHERRLNKTAQSINKFKKVDNTYSANLSREDLDGMTNCHQKSVEFEHYLMSADERMDKQAKHISETLRVESDNLNQYIAFYNGLRDGELRGVRKSLDNHDQVIHVLQEQLSQREKAPSFLGFIHQQECHSMMSQVYELADKYEEVESDLKKMYDFQRFLEFLHQSDYETMSARTSELVHQHDVLAKLVEEQKENQALLTENINYLLHEQGRKTAEIMKKLKTVIENNKVRANNEVAFVNHTISMLIRDLKKNVRKQEKMINQLQKQNAHNSKSLENLLRNNPTSDVNTSKVSRKKSKSTKIKTLDSKPGNIEIETQHLTNLETNAHMKVLARNDTDKSLPPYLLNNELESVASVKHNTTKTSKENVRHDSP</sequence>
<feature type="compositionally biased region" description="Basic and acidic residues" evidence="2">
    <location>
        <begin position="17"/>
        <end position="34"/>
    </location>
</feature>
<keyword evidence="3" id="KW-1133">Transmembrane helix</keyword>
<feature type="coiled-coil region" evidence="1">
    <location>
        <begin position="279"/>
        <end position="306"/>
    </location>
</feature>
<evidence type="ECO:0000313" key="4">
    <source>
        <dbReference type="Proteomes" id="UP000694865"/>
    </source>
</evidence>
<feature type="compositionally biased region" description="Basic residues" evidence="2">
    <location>
        <begin position="967"/>
        <end position="976"/>
    </location>
</feature>
<keyword evidence="4" id="KW-1185">Reference proteome</keyword>
<evidence type="ECO:0000256" key="2">
    <source>
        <dbReference type="SAM" id="MobiDB-lite"/>
    </source>
</evidence>
<evidence type="ECO:0000313" key="5">
    <source>
        <dbReference type="RefSeq" id="XP_006812141.1"/>
    </source>
</evidence>
<accession>A0ABM0LWK0</accession>
<feature type="transmembrane region" description="Helical" evidence="3">
    <location>
        <begin position="43"/>
        <end position="64"/>
    </location>
</feature>
<dbReference type="RefSeq" id="XP_006812141.1">
    <property type="nucleotide sequence ID" value="XM_006812078.1"/>
</dbReference>